<accession>A0AAE0GNL3</accession>
<feature type="compositionally biased region" description="Acidic residues" evidence="2">
    <location>
        <begin position="20"/>
        <end position="29"/>
    </location>
</feature>
<dbReference type="Proteomes" id="UP001190700">
    <property type="component" value="Unassembled WGS sequence"/>
</dbReference>
<feature type="coiled-coil region" evidence="1">
    <location>
        <begin position="429"/>
        <end position="463"/>
    </location>
</feature>
<feature type="compositionally biased region" description="Polar residues" evidence="2">
    <location>
        <begin position="43"/>
        <end position="57"/>
    </location>
</feature>
<feature type="region of interest" description="Disordered" evidence="2">
    <location>
        <begin position="543"/>
        <end position="584"/>
    </location>
</feature>
<dbReference type="EMBL" id="LGRX02003868">
    <property type="protein sequence ID" value="KAK3281368.1"/>
    <property type="molecule type" value="Genomic_DNA"/>
</dbReference>
<reference evidence="3 4" key="1">
    <citation type="journal article" date="2015" name="Genome Biol. Evol.">
        <title>Comparative Genomics of a Bacterivorous Green Alga Reveals Evolutionary Causalities and Consequences of Phago-Mixotrophic Mode of Nutrition.</title>
        <authorList>
            <person name="Burns J.A."/>
            <person name="Paasch A."/>
            <person name="Narechania A."/>
            <person name="Kim E."/>
        </authorList>
    </citation>
    <scope>NUCLEOTIDE SEQUENCE [LARGE SCALE GENOMIC DNA]</scope>
    <source>
        <strain evidence="3 4">PLY_AMNH</strain>
    </source>
</reference>
<feature type="compositionally biased region" description="Basic and acidic residues" evidence="2">
    <location>
        <begin position="765"/>
        <end position="779"/>
    </location>
</feature>
<proteinExistence type="predicted"/>
<evidence type="ECO:0000313" key="4">
    <source>
        <dbReference type="Proteomes" id="UP001190700"/>
    </source>
</evidence>
<feature type="compositionally biased region" description="Low complexity" evidence="2">
    <location>
        <begin position="30"/>
        <end position="39"/>
    </location>
</feature>
<feature type="compositionally biased region" description="Polar residues" evidence="2">
    <location>
        <begin position="65"/>
        <end position="83"/>
    </location>
</feature>
<protein>
    <submittedName>
        <fullName evidence="3">Uncharacterized protein</fullName>
    </submittedName>
</protein>
<keyword evidence="4" id="KW-1185">Reference proteome</keyword>
<organism evidence="3 4">
    <name type="scientific">Cymbomonas tetramitiformis</name>
    <dbReference type="NCBI Taxonomy" id="36881"/>
    <lineage>
        <taxon>Eukaryota</taxon>
        <taxon>Viridiplantae</taxon>
        <taxon>Chlorophyta</taxon>
        <taxon>Pyramimonadophyceae</taxon>
        <taxon>Pyramimonadales</taxon>
        <taxon>Pyramimonadaceae</taxon>
        <taxon>Cymbomonas</taxon>
    </lineage>
</organism>
<evidence type="ECO:0000256" key="1">
    <source>
        <dbReference type="SAM" id="Coils"/>
    </source>
</evidence>
<comment type="caution">
    <text evidence="3">The sequence shown here is derived from an EMBL/GenBank/DDBJ whole genome shotgun (WGS) entry which is preliminary data.</text>
</comment>
<evidence type="ECO:0000313" key="3">
    <source>
        <dbReference type="EMBL" id="KAK3281368.1"/>
    </source>
</evidence>
<dbReference type="AlphaFoldDB" id="A0AAE0GNL3"/>
<gene>
    <name evidence="3" type="ORF">CYMTET_10840</name>
</gene>
<evidence type="ECO:0000256" key="2">
    <source>
        <dbReference type="SAM" id="MobiDB-lite"/>
    </source>
</evidence>
<sequence>MEESLPQAEVQAEHSNPPDETVEREEPNEAEAPVSPEAAVKSEGSTQGSVQPESSCQVLKPQPPTTQNSDPNKARTFSGSNTARGRLETQPPASRNPRSYGGGRLNYSAPSSPRFGHVRLHPTEQHLGRANPAWNNHKIDRKWLAKVPKAQILDPEDEELKDDCHDEIRMQFTVYNDQVEKRRQRELHLRQLKEEFLRLQETYDLQKMSHNLQKSTLENSEELMNSTAVESLKLRVETVEFGLDECFLYRKTLVHMEKKLQDVRKEMHHKVKRFREEQQFHAEKTELARDQLGSINNRRKDAEFALKQGWERYHKAQMENEDRIRKSKQSLQKVADRKANLENRIEIRKDICIEMVKYSESNRLLQTSREQTMKHFALQQSLILTKKNAGAMYDDLRRLMRVAGRNTIQEMLEVFTEHKEKNAQNRKHVQYAETNAKRLREDRQKLMLKLSKAKEEMLNHRAEGPERGFSIGQVVEIVDGCSGEMALKSYFGDSQLEAGQRLELLEQRLESTGGLVGRVVQALYCMLNWLDSLSVPEVPAYITKSKGKPPGKGKGSAKGSQGKEAPRPESGSAKETGKKGSKNESLIQTNSKLLDFKEVSVDFGVDMELLREYLAATSTHMEHLGNLKVWRATKGPSADWEGESLTSHAPPPIEDVRLACDALLRFPARPSEYAAIAARIMRHLGADWLQAKEPPPLKEDFTIKVFEHNKLKISKQVATDFYHSNNFRVDIVDPFRTKMPTAFSKENVGKTLGLSSPRKNGSGRSGKEEPGAELKEEGRPMSVPMNNVFSSLITGFQTSVQRGGSSVAKNQSLLQYKHSGIPLLDLDGMEKRIQDEPCDRLEVKQMSARRVQKHDRDRLLQQMEEEEKPEYMRRREAARRQMDIVERLYSGKSGMMSERSVLDRKKTLTAVPPIRV</sequence>
<name>A0AAE0GNL3_9CHLO</name>
<keyword evidence="1" id="KW-0175">Coiled coil</keyword>
<feature type="region of interest" description="Disordered" evidence="2">
    <location>
        <begin position="1"/>
        <end position="114"/>
    </location>
</feature>
<feature type="region of interest" description="Disordered" evidence="2">
    <location>
        <begin position="746"/>
        <end position="781"/>
    </location>
</feature>